<feature type="transmembrane region" description="Helical" evidence="6">
    <location>
        <begin position="290"/>
        <end position="308"/>
    </location>
</feature>
<keyword evidence="4 6" id="KW-1133">Transmembrane helix</keyword>
<dbReference type="EMBL" id="CP014206">
    <property type="protein sequence ID" value="AMK12746.1"/>
    <property type="molecule type" value="Genomic_DNA"/>
</dbReference>
<evidence type="ECO:0000313" key="7">
    <source>
        <dbReference type="EMBL" id="AMK12746.1"/>
    </source>
</evidence>
<evidence type="ECO:0000313" key="9">
    <source>
        <dbReference type="Proteomes" id="UP000055611"/>
    </source>
</evidence>
<organism evidence="8 10">
    <name type="scientific">Pseudodesulfovibrio indicus</name>
    <dbReference type="NCBI Taxonomy" id="1716143"/>
    <lineage>
        <taxon>Bacteria</taxon>
        <taxon>Pseudomonadati</taxon>
        <taxon>Thermodesulfobacteriota</taxon>
        <taxon>Desulfovibrionia</taxon>
        <taxon>Desulfovibrionales</taxon>
        <taxon>Desulfovibrionaceae</taxon>
    </lineage>
</organism>
<reference evidence="7 9" key="1">
    <citation type="journal article" date="2016" name="Front. Microbiol.">
        <title>Genome Sequence of the Piezophilic, Mesophilic Sulfate-Reducing Bacterium Desulfovibrio indicus J2T.</title>
        <authorList>
            <person name="Cao J."/>
            <person name="Maignien L."/>
            <person name="Shao Z."/>
            <person name="Alain K."/>
            <person name="Jebbar M."/>
        </authorList>
    </citation>
    <scope>NUCLEOTIDE SEQUENCE [LARGE SCALE GENOMIC DNA]</scope>
    <source>
        <strain evidence="7 9">J2</strain>
    </source>
</reference>
<dbReference type="RefSeq" id="WP_066806640.1">
    <property type="nucleotide sequence ID" value="NZ_CP014206.1"/>
</dbReference>
<evidence type="ECO:0000256" key="6">
    <source>
        <dbReference type="SAM" id="Phobius"/>
    </source>
</evidence>
<proteinExistence type="predicted"/>
<dbReference type="Proteomes" id="UP000055611">
    <property type="component" value="Chromosome"/>
</dbReference>
<evidence type="ECO:0000256" key="3">
    <source>
        <dbReference type="ARBA" id="ARBA00022692"/>
    </source>
</evidence>
<feature type="transmembrane region" description="Helical" evidence="6">
    <location>
        <begin position="320"/>
        <end position="340"/>
    </location>
</feature>
<dbReference type="GO" id="GO:0022857">
    <property type="term" value="F:transmembrane transporter activity"/>
    <property type="evidence" value="ECO:0007669"/>
    <property type="project" value="InterPro"/>
</dbReference>
<evidence type="ECO:0000313" key="10">
    <source>
        <dbReference type="Proteomes" id="UP000295506"/>
    </source>
</evidence>
<dbReference type="InterPro" id="IPR001851">
    <property type="entry name" value="ABC_transp_permease"/>
</dbReference>
<keyword evidence="5 6" id="KW-0472">Membrane</keyword>
<accession>A0A126QSM5</accession>
<name>A0A126QSM5_9BACT</name>
<feature type="transmembrane region" description="Helical" evidence="6">
    <location>
        <begin position="140"/>
        <end position="159"/>
    </location>
</feature>
<evidence type="ECO:0000256" key="5">
    <source>
        <dbReference type="ARBA" id="ARBA00023136"/>
    </source>
</evidence>
<feature type="transmembrane region" description="Helical" evidence="6">
    <location>
        <begin position="107"/>
        <end position="128"/>
    </location>
</feature>
<feature type="transmembrane region" description="Helical" evidence="6">
    <location>
        <begin position="12"/>
        <end position="33"/>
    </location>
</feature>
<reference evidence="8 10" key="2">
    <citation type="submission" date="2019-03" db="EMBL/GenBank/DDBJ databases">
        <title>Genomic Encyclopedia of Type Strains, Phase IV (KMG-IV): sequencing the most valuable type-strain genomes for metagenomic binning, comparative biology and taxonomic classification.</title>
        <authorList>
            <person name="Goeker M."/>
        </authorList>
    </citation>
    <scope>NUCLEOTIDE SEQUENCE [LARGE SCALE GENOMIC DNA]</scope>
    <source>
        <strain evidence="8 10">DSM 101483</strain>
    </source>
</reference>
<feature type="transmembrane region" description="Helical" evidence="6">
    <location>
        <begin position="189"/>
        <end position="209"/>
    </location>
</feature>
<gene>
    <name evidence="7" type="ORF">AWY79_17360</name>
    <name evidence="8" type="ORF">EDC59_11189</name>
</gene>
<dbReference type="EMBL" id="SOBK01000011">
    <property type="protein sequence ID" value="TDT86771.1"/>
    <property type="molecule type" value="Genomic_DNA"/>
</dbReference>
<dbReference type="PANTHER" id="PTHR47089">
    <property type="entry name" value="ABC TRANSPORTER, PERMEASE PROTEIN"/>
    <property type="match status" value="1"/>
</dbReference>
<keyword evidence="9" id="KW-1185">Reference proteome</keyword>
<feature type="transmembrane region" description="Helical" evidence="6">
    <location>
        <begin position="53"/>
        <end position="74"/>
    </location>
</feature>
<sequence>MNRDSLLTQIGWFGLALLLALVLTVIVALPAGAPPLETIYVLFHGGLGSLSKIGRVLAGWVPLTLCSVGLLVPFTARLWNIGVEGQVIMGAIFCTAALRPFEDGGGAGLIVLALGASMLGGALWALLAGLLRVFGRVHEIFSGLGLNFVALGVTLWLIFGPWKRPGVASMSGTQPLDVSLWLPRLGTLSVSWVGLALACAAVLLVYILLHRSTWGLKMRAVGENPKAATLFALGPRRRLLQSFLFCGALAGLAGAAQVLGVYHRLLPNISSGYGYTALMVGMMASFRLGLVPFICLFFAILNVGSIQLPLQLGLDSSLSGVIQGVMVLSLFIVQGLRLWLRQKKEAD</sequence>
<feature type="transmembrane region" description="Helical" evidence="6">
    <location>
        <begin position="81"/>
        <end position="101"/>
    </location>
</feature>
<evidence type="ECO:0000256" key="1">
    <source>
        <dbReference type="ARBA" id="ARBA00004651"/>
    </source>
</evidence>
<dbReference type="Pfam" id="PF02653">
    <property type="entry name" value="BPD_transp_2"/>
    <property type="match status" value="1"/>
</dbReference>
<dbReference type="PANTHER" id="PTHR47089:SF1">
    <property type="entry name" value="GUANOSINE ABC TRANSPORTER PERMEASE PROTEIN NUPP"/>
    <property type="match status" value="1"/>
</dbReference>
<protein>
    <submittedName>
        <fullName evidence="7">ABC transporter permease</fullName>
    </submittedName>
    <submittedName>
        <fullName evidence="8">Nucleoside ABC transporter membrane protein</fullName>
    </submittedName>
</protein>
<dbReference type="AlphaFoldDB" id="A0A126QSM5"/>
<dbReference type="OrthoDB" id="9809785at2"/>
<dbReference type="KEGG" id="dej:AWY79_17360"/>
<dbReference type="Proteomes" id="UP000295506">
    <property type="component" value="Unassembled WGS sequence"/>
</dbReference>
<evidence type="ECO:0000313" key="8">
    <source>
        <dbReference type="EMBL" id="TDT86771.1"/>
    </source>
</evidence>
<comment type="subcellular location">
    <subcellularLocation>
        <location evidence="1">Cell membrane</location>
        <topology evidence="1">Multi-pass membrane protein</topology>
    </subcellularLocation>
</comment>
<evidence type="ECO:0000256" key="2">
    <source>
        <dbReference type="ARBA" id="ARBA00022475"/>
    </source>
</evidence>
<keyword evidence="2" id="KW-1003">Cell membrane</keyword>
<dbReference type="CDD" id="cd06580">
    <property type="entry name" value="TM_PBP1_transp_TpRbsC_like"/>
    <property type="match status" value="1"/>
</dbReference>
<evidence type="ECO:0000256" key="4">
    <source>
        <dbReference type="ARBA" id="ARBA00022989"/>
    </source>
</evidence>
<dbReference type="GO" id="GO:0005886">
    <property type="term" value="C:plasma membrane"/>
    <property type="evidence" value="ECO:0007669"/>
    <property type="project" value="UniProtKB-SubCell"/>
</dbReference>
<keyword evidence="3 6" id="KW-0812">Transmembrane</keyword>